<feature type="non-terminal residue" evidence="3">
    <location>
        <position position="1"/>
    </location>
</feature>
<keyword evidence="1" id="KW-0786">Thiamine pyrophosphate</keyword>
<dbReference type="AlphaFoldDB" id="A0A520MVH5"/>
<dbReference type="EMBL" id="SHBG01000008">
    <property type="protein sequence ID" value="RZO25232.1"/>
    <property type="molecule type" value="Genomic_DNA"/>
</dbReference>
<dbReference type="Proteomes" id="UP000315498">
    <property type="component" value="Unassembled WGS sequence"/>
</dbReference>
<sequence length="82" mass="8969">ELLLKKFLSKADVFISIEDGSVMGGAGSAVQEFASKEKIDIKSILFGIPDVFIDHASRDEMLEEAGLSLSKIKIKLEELLSE</sequence>
<gene>
    <name evidence="3" type="ORF">EVA94_01340</name>
</gene>
<dbReference type="InterPro" id="IPR009014">
    <property type="entry name" value="Transketo_C/PFOR_II"/>
</dbReference>
<evidence type="ECO:0000313" key="3">
    <source>
        <dbReference type="EMBL" id="RZO25232.1"/>
    </source>
</evidence>
<proteinExistence type="predicted"/>
<dbReference type="GO" id="GO:0008661">
    <property type="term" value="F:1-deoxy-D-xylulose-5-phosphate synthase activity"/>
    <property type="evidence" value="ECO:0007669"/>
    <property type="project" value="UniProtKB-EC"/>
</dbReference>
<name>A0A520MVH5_9GAMM</name>
<evidence type="ECO:0000259" key="2">
    <source>
        <dbReference type="Pfam" id="PF02780"/>
    </source>
</evidence>
<dbReference type="InterPro" id="IPR033248">
    <property type="entry name" value="Transketolase_C"/>
</dbReference>
<evidence type="ECO:0000256" key="1">
    <source>
        <dbReference type="ARBA" id="ARBA00023052"/>
    </source>
</evidence>
<dbReference type="Pfam" id="PF02780">
    <property type="entry name" value="Transketolase_C"/>
    <property type="match status" value="1"/>
</dbReference>
<feature type="domain" description="Transketolase C-terminal" evidence="2">
    <location>
        <begin position="4"/>
        <end position="72"/>
    </location>
</feature>
<evidence type="ECO:0000313" key="4">
    <source>
        <dbReference type="Proteomes" id="UP000315498"/>
    </source>
</evidence>
<protein>
    <submittedName>
        <fullName evidence="3">1-deoxy-D-xylulose-5-phosphate synthase</fullName>
        <ecNumber evidence="3">2.2.1.7</ecNumber>
    </submittedName>
</protein>
<comment type="caution">
    <text evidence="3">The sequence shown here is derived from an EMBL/GenBank/DDBJ whole genome shotgun (WGS) entry which is preliminary data.</text>
</comment>
<dbReference type="Gene3D" id="3.40.50.920">
    <property type="match status" value="1"/>
</dbReference>
<keyword evidence="3" id="KW-0808">Transferase</keyword>
<organism evidence="3 4">
    <name type="scientific">SAR86 cluster bacterium</name>
    <dbReference type="NCBI Taxonomy" id="2030880"/>
    <lineage>
        <taxon>Bacteria</taxon>
        <taxon>Pseudomonadati</taxon>
        <taxon>Pseudomonadota</taxon>
        <taxon>Gammaproteobacteria</taxon>
        <taxon>SAR86 cluster</taxon>
    </lineage>
</organism>
<dbReference type="SUPFAM" id="SSF52922">
    <property type="entry name" value="TK C-terminal domain-like"/>
    <property type="match status" value="1"/>
</dbReference>
<dbReference type="EC" id="2.2.1.7" evidence="3"/>
<accession>A0A520MVH5</accession>
<reference evidence="3 4" key="1">
    <citation type="submission" date="2019-02" db="EMBL/GenBank/DDBJ databases">
        <title>Prokaryotic population dynamics and viral predation in marine succession experiment using metagenomics: the confinement effect.</title>
        <authorList>
            <person name="Haro-Moreno J.M."/>
            <person name="Rodriguez-Valera F."/>
            <person name="Lopez-Perez M."/>
        </authorList>
    </citation>
    <scope>NUCLEOTIDE SEQUENCE [LARGE SCALE GENOMIC DNA]</scope>
    <source>
        <strain evidence="3">MED-G161</strain>
    </source>
</reference>